<evidence type="ECO:0000313" key="1">
    <source>
        <dbReference type="EMBL" id="APW42679.1"/>
    </source>
</evidence>
<dbReference type="InterPro" id="IPR007838">
    <property type="entry name" value="Cell_div_ZapA-like"/>
</dbReference>
<dbReference type="eggNOG" id="COG3027">
    <property type="taxonomic scope" value="Bacteria"/>
</dbReference>
<protein>
    <submittedName>
        <fullName evidence="1">Cell division protein ZapA</fullName>
    </submittedName>
</protein>
<keyword evidence="1" id="KW-0131">Cell cycle</keyword>
<gene>
    <name evidence="1" type="ORF">RS694_09135</name>
</gene>
<dbReference type="STRING" id="1484693.RS694_09135"/>
<name>A0A1P8K9J8_9BURK</name>
<dbReference type="SUPFAM" id="SSF102829">
    <property type="entry name" value="Cell division protein ZapA-like"/>
    <property type="match status" value="1"/>
</dbReference>
<evidence type="ECO:0000313" key="2">
    <source>
        <dbReference type="Proteomes" id="UP000186110"/>
    </source>
</evidence>
<sequence length="118" mass="12499">MKQLEVQIMGQSYLLGCPEGGETKLLEAVERVDSAMCKIRDAGKVRARDRIAVLAALNLAFDLPERAPAAAAGTSDVLASETAPAVARSTEHAGDPDLLLTSLLERLDEALGEDGRLL</sequence>
<keyword evidence="1" id="KW-0132">Cell division</keyword>
<dbReference type="Pfam" id="PF05164">
    <property type="entry name" value="ZapA"/>
    <property type="match status" value="1"/>
</dbReference>
<dbReference type="Proteomes" id="UP000186110">
    <property type="component" value="Chromosome"/>
</dbReference>
<dbReference type="InterPro" id="IPR042233">
    <property type="entry name" value="Cell_div_ZapA_N"/>
</dbReference>
<dbReference type="Gene3D" id="3.30.160.880">
    <property type="entry name" value="Cell division protein ZapA protomer, N-terminal domain"/>
    <property type="match status" value="1"/>
</dbReference>
<dbReference type="AlphaFoldDB" id="A0A1P8K9J8"/>
<proteinExistence type="predicted"/>
<dbReference type="RefSeq" id="WP_029707629.1">
    <property type="nucleotide sequence ID" value="NZ_CP019239.1"/>
</dbReference>
<dbReference type="GO" id="GO:0051301">
    <property type="term" value="P:cell division"/>
    <property type="evidence" value="ECO:0007669"/>
    <property type="project" value="UniProtKB-KW"/>
</dbReference>
<reference evidence="1 2" key="1">
    <citation type="submission" date="2017-01" db="EMBL/GenBank/DDBJ databases">
        <authorList>
            <person name="Mah S.A."/>
            <person name="Swanson W.J."/>
            <person name="Moy G.W."/>
            <person name="Vacquier V.D."/>
        </authorList>
    </citation>
    <scope>NUCLEOTIDE SEQUENCE [LARGE SCALE GENOMIC DNA]</scope>
    <source>
        <strain evidence="1 2">DSM 22694</strain>
    </source>
</reference>
<keyword evidence="2" id="KW-1185">Reference proteome</keyword>
<dbReference type="KEGG" id="rsb:RS694_09135"/>
<dbReference type="InterPro" id="IPR036192">
    <property type="entry name" value="Cell_div_ZapA-like_sf"/>
</dbReference>
<dbReference type="EMBL" id="CP019239">
    <property type="protein sequence ID" value="APW42679.1"/>
    <property type="molecule type" value="Genomic_DNA"/>
</dbReference>
<organism evidence="1 2">
    <name type="scientific">Rhodoferax saidenbachensis</name>
    <dbReference type="NCBI Taxonomy" id="1484693"/>
    <lineage>
        <taxon>Bacteria</taxon>
        <taxon>Pseudomonadati</taxon>
        <taxon>Pseudomonadota</taxon>
        <taxon>Betaproteobacteria</taxon>
        <taxon>Burkholderiales</taxon>
        <taxon>Comamonadaceae</taxon>
        <taxon>Rhodoferax</taxon>
    </lineage>
</organism>
<accession>A0A1P8K9J8</accession>